<dbReference type="Pfam" id="PF10049">
    <property type="entry name" value="DUF2283"/>
    <property type="match status" value="1"/>
</dbReference>
<evidence type="ECO:0000313" key="1">
    <source>
        <dbReference type="EMBL" id="EFI32865.1"/>
    </source>
</evidence>
<organism evidence="1 2">
    <name type="scientific">Desulfonatronospira thiodismutans ASO3-1</name>
    <dbReference type="NCBI Taxonomy" id="555779"/>
    <lineage>
        <taxon>Bacteria</taxon>
        <taxon>Pseudomonadati</taxon>
        <taxon>Thermodesulfobacteriota</taxon>
        <taxon>Desulfovibrionia</taxon>
        <taxon>Desulfovibrionales</taxon>
        <taxon>Desulfonatronovibrionaceae</taxon>
        <taxon>Desulfonatronospira</taxon>
    </lineage>
</organism>
<sequence length="77" mass="8860">MAQIAINDFLKVMPAVRMAPKKTFWTTYDVDADVLYINFKKPSYADDSEMTDDDVIIRYEHGEVIGMTILNASQRKI</sequence>
<dbReference type="InterPro" id="IPR019270">
    <property type="entry name" value="DUF2283"/>
</dbReference>
<dbReference type="eggNOG" id="COG5428">
    <property type="taxonomic scope" value="Bacteria"/>
</dbReference>
<comment type="caution">
    <text evidence="1">The sequence shown here is derived from an EMBL/GenBank/DDBJ whole genome shotgun (WGS) entry which is preliminary data.</text>
</comment>
<dbReference type="AlphaFoldDB" id="D6SU85"/>
<dbReference type="OrthoDB" id="5472000at2"/>
<protein>
    <recommendedName>
        <fullName evidence="3">DUF2283 domain-containing protein</fullName>
    </recommendedName>
</protein>
<proteinExistence type="predicted"/>
<name>D6SU85_9BACT</name>
<evidence type="ECO:0008006" key="3">
    <source>
        <dbReference type="Google" id="ProtNLM"/>
    </source>
</evidence>
<dbReference type="RefSeq" id="WP_008871559.1">
    <property type="nucleotide sequence ID" value="NZ_ACJN02000004.1"/>
</dbReference>
<keyword evidence="2" id="KW-1185">Reference proteome</keyword>
<evidence type="ECO:0000313" key="2">
    <source>
        <dbReference type="Proteomes" id="UP000005496"/>
    </source>
</evidence>
<gene>
    <name evidence="1" type="ORF">Dthio_PD0173</name>
</gene>
<accession>D6SU85</accession>
<reference evidence="1" key="1">
    <citation type="submission" date="2010-05" db="EMBL/GenBank/DDBJ databases">
        <title>The draft genome of Desulfonatronospira thiodismutans ASO3-1.</title>
        <authorList>
            <consortium name="US DOE Joint Genome Institute (JGI-PGF)"/>
            <person name="Lucas S."/>
            <person name="Copeland A."/>
            <person name="Lapidus A."/>
            <person name="Cheng J.-F."/>
            <person name="Bruce D."/>
            <person name="Goodwin L."/>
            <person name="Pitluck S."/>
            <person name="Chertkov O."/>
            <person name="Brettin T."/>
            <person name="Detter J.C."/>
            <person name="Han C."/>
            <person name="Land M.L."/>
            <person name="Hauser L."/>
            <person name="Kyrpides N."/>
            <person name="Mikhailova N."/>
            <person name="Muyzer G."/>
            <person name="Woyke T."/>
        </authorList>
    </citation>
    <scope>NUCLEOTIDE SEQUENCE [LARGE SCALE GENOMIC DNA]</scope>
    <source>
        <strain evidence="1">ASO3-1</strain>
    </source>
</reference>
<dbReference type="Proteomes" id="UP000005496">
    <property type="component" value="Unassembled WGS sequence"/>
</dbReference>
<dbReference type="EMBL" id="ACJN02000004">
    <property type="protein sequence ID" value="EFI32865.1"/>
    <property type="molecule type" value="Genomic_DNA"/>
</dbReference>